<keyword evidence="2" id="KW-1185">Reference proteome</keyword>
<sequence length="42" mass="4762">MAKTILTDSIAFFYSQGLTSIVKRHDENKKMKKACILQDSSL</sequence>
<dbReference type="HOGENOM" id="CLU_3256473_0_0_9"/>
<accession>E6ME84</accession>
<organism evidence="1 2">
    <name type="scientific">Pseudoramibacter alactolyticus ATCC 23263</name>
    <dbReference type="NCBI Taxonomy" id="887929"/>
    <lineage>
        <taxon>Bacteria</taxon>
        <taxon>Bacillati</taxon>
        <taxon>Bacillota</taxon>
        <taxon>Clostridia</taxon>
        <taxon>Eubacteriales</taxon>
        <taxon>Eubacteriaceae</taxon>
        <taxon>Pseudoramibacter</taxon>
    </lineage>
</organism>
<evidence type="ECO:0000313" key="1">
    <source>
        <dbReference type="EMBL" id="EFV02631.1"/>
    </source>
</evidence>
<evidence type="ECO:0000313" key="2">
    <source>
        <dbReference type="Proteomes" id="UP000004754"/>
    </source>
</evidence>
<dbReference type="EMBL" id="AEQN01000006">
    <property type="protein sequence ID" value="EFV02631.1"/>
    <property type="molecule type" value="Genomic_DNA"/>
</dbReference>
<dbReference type="STRING" id="887929.HMP0721_0317"/>
<dbReference type="AlphaFoldDB" id="E6ME84"/>
<comment type="caution">
    <text evidence="1">The sequence shown here is derived from an EMBL/GenBank/DDBJ whole genome shotgun (WGS) entry which is preliminary data.</text>
</comment>
<proteinExistence type="predicted"/>
<name>E6ME84_9FIRM</name>
<gene>
    <name evidence="1" type="ORF">HMP0721_0317</name>
</gene>
<reference evidence="1 2" key="1">
    <citation type="submission" date="2010-12" db="EMBL/GenBank/DDBJ databases">
        <authorList>
            <person name="Muzny D."/>
            <person name="Qin X."/>
            <person name="Deng J."/>
            <person name="Jiang H."/>
            <person name="Liu Y."/>
            <person name="Qu J."/>
            <person name="Song X.-Z."/>
            <person name="Zhang L."/>
            <person name="Thornton R."/>
            <person name="Coyle M."/>
            <person name="Francisco L."/>
            <person name="Jackson L."/>
            <person name="Javaid M."/>
            <person name="Korchina V."/>
            <person name="Kovar C."/>
            <person name="Mata R."/>
            <person name="Mathew T."/>
            <person name="Ngo R."/>
            <person name="Nguyen L."/>
            <person name="Nguyen N."/>
            <person name="Okwuonu G."/>
            <person name="Ongeri F."/>
            <person name="Pham C."/>
            <person name="Simmons D."/>
            <person name="Wilczek-Boney K."/>
            <person name="Hale W."/>
            <person name="Jakkamsetti A."/>
            <person name="Pham P."/>
            <person name="Ruth R."/>
            <person name="San Lucas F."/>
            <person name="Warren J."/>
            <person name="Zhang J."/>
            <person name="Zhao Z."/>
            <person name="Zhou C."/>
            <person name="Zhu D."/>
            <person name="Lee S."/>
            <person name="Bess C."/>
            <person name="Blankenburg K."/>
            <person name="Forbes L."/>
            <person name="Fu Q."/>
            <person name="Gubbala S."/>
            <person name="Hirani K."/>
            <person name="Jayaseelan J.C."/>
            <person name="Lara F."/>
            <person name="Munidasa M."/>
            <person name="Palculict T."/>
            <person name="Patil S."/>
            <person name="Pu L.-L."/>
            <person name="Saada N."/>
            <person name="Tang L."/>
            <person name="Weissenberger G."/>
            <person name="Zhu Y."/>
            <person name="Hemphill L."/>
            <person name="Shang Y."/>
            <person name="Youmans B."/>
            <person name="Ayvaz T."/>
            <person name="Ross M."/>
            <person name="Santibanez J."/>
            <person name="Aqrawi P."/>
            <person name="Gross S."/>
            <person name="Joshi V."/>
            <person name="Fowler G."/>
            <person name="Nazareth L."/>
            <person name="Reid J."/>
            <person name="Worley K."/>
            <person name="Petrosino J."/>
            <person name="Highlander S."/>
            <person name="Gibbs R."/>
        </authorList>
    </citation>
    <scope>NUCLEOTIDE SEQUENCE [LARGE SCALE GENOMIC DNA]</scope>
    <source>
        <strain evidence="1 2">ATCC 23263</strain>
    </source>
</reference>
<dbReference type="Proteomes" id="UP000004754">
    <property type="component" value="Unassembled WGS sequence"/>
</dbReference>
<protein>
    <submittedName>
        <fullName evidence="1">Uncharacterized protein</fullName>
    </submittedName>
</protein>